<evidence type="ECO:0000256" key="6">
    <source>
        <dbReference type="PROSITE-ProRule" id="PRU00433"/>
    </source>
</evidence>
<dbReference type="InterPro" id="IPR009056">
    <property type="entry name" value="Cyt_c-like_dom"/>
</dbReference>
<evidence type="ECO:0000256" key="4">
    <source>
        <dbReference type="ARBA" id="ARBA00022982"/>
    </source>
</evidence>
<dbReference type="Pfam" id="PF00034">
    <property type="entry name" value="Cytochrom_C"/>
    <property type="match status" value="2"/>
</dbReference>
<feature type="domain" description="Cytochrome c" evidence="7">
    <location>
        <begin position="151"/>
        <end position="239"/>
    </location>
</feature>
<evidence type="ECO:0000256" key="3">
    <source>
        <dbReference type="ARBA" id="ARBA00022723"/>
    </source>
</evidence>
<evidence type="ECO:0000256" key="2">
    <source>
        <dbReference type="ARBA" id="ARBA00022617"/>
    </source>
</evidence>
<dbReference type="GO" id="GO:0046872">
    <property type="term" value="F:metal ion binding"/>
    <property type="evidence" value="ECO:0007669"/>
    <property type="project" value="UniProtKB-KW"/>
</dbReference>
<protein>
    <submittedName>
        <fullName evidence="8">Cytochrome C oxidase, cbb3-type, subunit III</fullName>
    </submittedName>
</protein>
<accession>A0A1H4K4D3</accession>
<dbReference type="SUPFAM" id="SSF46626">
    <property type="entry name" value="Cytochrome c"/>
    <property type="match status" value="2"/>
</dbReference>
<dbReference type="InterPro" id="IPR036909">
    <property type="entry name" value="Cyt_c-like_dom_sf"/>
</dbReference>
<keyword evidence="2 6" id="KW-0349">Heme</keyword>
<dbReference type="RefSeq" id="WP_170834969.1">
    <property type="nucleotide sequence ID" value="NZ_FNSD01000001.1"/>
</dbReference>
<keyword evidence="1" id="KW-0813">Transport</keyword>
<dbReference type="AlphaFoldDB" id="A0A1H4K4D3"/>
<gene>
    <name evidence="8" type="ORF">SAMN05443244_0981</name>
</gene>
<feature type="domain" description="Cytochrome c" evidence="7">
    <location>
        <begin position="3"/>
        <end position="87"/>
    </location>
</feature>
<evidence type="ECO:0000256" key="1">
    <source>
        <dbReference type="ARBA" id="ARBA00022448"/>
    </source>
</evidence>
<dbReference type="Gene3D" id="1.10.760.10">
    <property type="entry name" value="Cytochrome c-like domain"/>
    <property type="match status" value="2"/>
</dbReference>
<reference evidence="8 9" key="1">
    <citation type="submission" date="2016-10" db="EMBL/GenBank/DDBJ databases">
        <authorList>
            <person name="de Groot N.N."/>
        </authorList>
    </citation>
    <scope>NUCLEOTIDE SEQUENCE [LARGE SCALE GENOMIC DNA]</scope>
    <source>
        <strain evidence="8 9">AB35.6</strain>
    </source>
</reference>
<dbReference type="GO" id="GO:0020037">
    <property type="term" value="F:heme binding"/>
    <property type="evidence" value="ECO:0007669"/>
    <property type="project" value="InterPro"/>
</dbReference>
<dbReference type="PANTHER" id="PTHR33751">
    <property type="entry name" value="CBB3-TYPE CYTOCHROME C OXIDASE SUBUNIT FIXP"/>
    <property type="match status" value="1"/>
</dbReference>
<sequence length="300" mass="31783">MPAPVAHGGVNYRACAECHLANGRGKPDTAALNALPAAYIEQQMEEFRNGRRDASVPGMSVRSMLPVAANISPAEAKDAAEYFASIPPAKWVQVIEADVVPKTELAGYRFIAIAEGGTEPIGNRIVELPVDANRTSMRDASSGFIAYVPKGSIAKGKILVETGGDKTTACATCHGTGLHGTGGLVPPIAGRSPSAIGRQLYDFKTGARDGSNAALMKGTVAALTDEDILNIVSYLTTLPQYSSDLKRKVESARPVHCSLPIGMDRAQGAVRREEMCAESYEVIRVNTPPLYHAYPESASK</sequence>
<proteinExistence type="predicted"/>
<dbReference type="EMBL" id="FNSD01000001">
    <property type="protein sequence ID" value="SEB52975.1"/>
    <property type="molecule type" value="Genomic_DNA"/>
</dbReference>
<dbReference type="PANTHER" id="PTHR33751:SF9">
    <property type="entry name" value="CYTOCHROME C4"/>
    <property type="match status" value="1"/>
</dbReference>
<dbReference type="Proteomes" id="UP000182409">
    <property type="component" value="Unassembled WGS sequence"/>
</dbReference>
<evidence type="ECO:0000313" key="8">
    <source>
        <dbReference type="EMBL" id="SEB52975.1"/>
    </source>
</evidence>
<evidence type="ECO:0000256" key="5">
    <source>
        <dbReference type="ARBA" id="ARBA00023004"/>
    </source>
</evidence>
<evidence type="ECO:0000313" key="9">
    <source>
        <dbReference type="Proteomes" id="UP000182409"/>
    </source>
</evidence>
<evidence type="ECO:0000259" key="7">
    <source>
        <dbReference type="PROSITE" id="PS51007"/>
    </source>
</evidence>
<organism evidence="8 9">
    <name type="scientific">Terriglobus roseus</name>
    <dbReference type="NCBI Taxonomy" id="392734"/>
    <lineage>
        <taxon>Bacteria</taxon>
        <taxon>Pseudomonadati</taxon>
        <taxon>Acidobacteriota</taxon>
        <taxon>Terriglobia</taxon>
        <taxon>Terriglobales</taxon>
        <taxon>Acidobacteriaceae</taxon>
        <taxon>Terriglobus</taxon>
    </lineage>
</organism>
<dbReference type="GO" id="GO:0009055">
    <property type="term" value="F:electron transfer activity"/>
    <property type="evidence" value="ECO:0007669"/>
    <property type="project" value="InterPro"/>
</dbReference>
<keyword evidence="5 6" id="KW-0408">Iron</keyword>
<keyword evidence="3 6" id="KW-0479">Metal-binding</keyword>
<keyword evidence="4" id="KW-0249">Electron transport</keyword>
<dbReference type="PROSITE" id="PS51007">
    <property type="entry name" value="CYTC"/>
    <property type="match status" value="2"/>
</dbReference>
<name>A0A1H4K4D3_9BACT</name>
<dbReference type="InterPro" id="IPR050597">
    <property type="entry name" value="Cytochrome_c_Oxidase_Subunit"/>
</dbReference>